<name>A0ABM3RIX6_SPIOL</name>
<dbReference type="PANTHER" id="PTHR33240:SF17">
    <property type="entry name" value="EUKARYOTIC PEPTIDE CHAIN RELEASE FACTOR GTP-BINDING SUBUNIT-LIKE"/>
    <property type="match status" value="1"/>
</dbReference>
<dbReference type="SUPFAM" id="SSF50630">
    <property type="entry name" value="Acid proteases"/>
    <property type="match status" value="1"/>
</dbReference>
<accession>A0ABM3RIX6</accession>
<reference evidence="3" key="2">
    <citation type="submission" date="2025-08" db="UniProtKB">
        <authorList>
            <consortium name="RefSeq"/>
        </authorList>
    </citation>
    <scope>IDENTIFICATION</scope>
    <source>
        <tissue evidence="3">Leaf</tissue>
    </source>
</reference>
<protein>
    <recommendedName>
        <fullName evidence="4">Peptidase A2 domain-containing protein</fullName>
    </recommendedName>
</protein>
<dbReference type="RefSeq" id="XP_056695570.1">
    <property type="nucleotide sequence ID" value="XM_056839592.1"/>
</dbReference>
<proteinExistence type="predicted"/>
<feature type="compositionally biased region" description="Basic and acidic residues" evidence="1">
    <location>
        <begin position="92"/>
        <end position="118"/>
    </location>
</feature>
<organism evidence="2 3">
    <name type="scientific">Spinacia oleracea</name>
    <name type="common">Spinach</name>
    <dbReference type="NCBI Taxonomy" id="3562"/>
    <lineage>
        <taxon>Eukaryota</taxon>
        <taxon>Viridiplantae</taxon>
        <taxon>Streptophyta</taxon>
        <taxon>Embryophyta</taxon>
        <taxon>Tracheophyta</taxon>
        <taxon>Spermatophyta</taxon>
        <taxon>Magnoliopsida</taxon>
        <taxon>eudicotyledons</taxon>
        <taxon>Gunneridae</taxon>
        <taxon>Pentapetalae</taxon>
        <taxon>Caryophyllales</taxon>
        <taxon>Chenopodiaceae</taxon>
        <taxon>Chenopodioideae</taxon>
        <taxon>Anserineae</taxon>
        <taxon>Spinacia</taxon>
    </lineage>
</organism>
<evidence type="ECO:0000313" key="3">
    <source>
        <dbReference type="RefSeq" id="XP_056695570.1"/>
    </source>
</evidence>
<feature type="region of interest" description="Disordered" evidence="1">
    <location>
        <begin position="1"/>
        <end position="40"/>
    </location>
</feature>
<reference evidence="2" key="1">
    <citation type="journal article" date="2021" name="Nat. Commun.">
        <title>Genomic analyses provide insights into spinach domestication and the genetic basis of agronomic traits.</title>
        <authorList>
            <person name="Cai X."/>
            <person name="Sun X."/>
            <person name="Xu C."/>
            <person name="Sun H."/>
            <person name="Wang X."/>
            <person name="Ge C."/>
            <person name="Zhang Z."/>
            <person name="Wang Q."/>
            <person name="Fei Z."/>
            <person name="Jiao C."/>
            <person name="Wang Q."/>
        </authorList>
    </citation>
    <scope>NUCLEOTIDE SEQUENCE [LARGE SCALE GENOMIC DNA]</scope>
    <source>
        <strain evidence="2">cv. Varoflay</strain>
    </source>
</reference>
<dbReference type="GeneID" id="130470033"/>
<dbReference type="Proteomes" id="UP000813463">
    <property type="component" value="Chromosome 3"/>
</dbReference>
<dbReference type="CDD" id="cd00303">
    <property type="entry name" value="retropepsin_like"/>
    <property type="match status" value="1"/>
</dbReference>
<sequence length="430" mass="47679">MAEQQSEESTQGARFAIKKGQPPVRGKADRHCDASASRPVSAGSLRHMLHGLHQNITDEWQERLQHVLQEEITKSFSETNPVQGSCRTVESAADRRGPPMERRPLKEERHHVREERPGRRTSLASQRPAYKPQGRHFTSRPTMTSRRPQANFTRKETGRDNEDRHDTQSCRILKKILDGYAARGYLRQYLCLTDANEASMITGQESCASPHSDNGDSYSDEGFIAVIPGGIAEGASSREGRQFSSSHLCTKQVVLPHVEISKDDYRKAAAPYDDDPLVLEIKVDNLRVKRVLVDTGSSSDIISLQCLQKLKHDPGTIEKVSKPLVGFGGSVVHPICSILLPVSIGTPPVTKEGAVRFTIVPSLTSFNIILGRPTLNDLKAVIVPYLLLVKFVGSNGGIGALYGNQQLAEIATYLHWNRQLGERLRKRVNS</sequence>
<evidence type="ECO:0008006" key="4">
    <source>
        <dbReference type="Google" id="ProtNLM"/>
    </source>
</evidence>
<evidence type="ECO:0000313" key="2">
    <source>
        <dbReference type="Proteomes" id="UP000813463"/>
    </source>
</evidence>
<feature type="compositionally biased region" description="Basic and acidic residues" evidence="1">
    <location>
        <begin position="153"/>
        <end position="164"/>
    </location>
</feature>
<feature type="region of interest" description="Disordered" evidence="1">
    <location>
        <begin position="75"/>
        <end position="164"/>
    </location>
</feature>
<dbReference type="PANTHER" id="PTHR33240">
    <property type="entry name" value="OS08G0508500 PROTEIN"/>
    <property type="match status" value="1"/>
</dbReference>
<gene>
    <name evidence="3" type="primary">LOC130470033</name>
</gene>
<keyword evidence="2" id="KW-1185">Reference proteome</keyword>
<dbReference type="Gene3D" id="2.40.70.10">
    <property type="entry name" value="Acid Proteases"/>
    <property type="match status" value="1"/>
</dbReference>
<dbReference type="InterPro" id="IPR021109">
    <property type="entry name" value="Peptidase_aspartic_dom_sf"/>
</dbReference>
<feature type="compositionally biased region" description="Polar residues" evidence="1">
    <location>
        <begin position="139"/>
        <end position="152"/>
    </location>
</feature>
<evidence type="ECO:0000256" key="1">
    <source>
        <dbReference type="SAM" id="MobiDB-lite"/>
    </source>
</evidence>
<feature type="compositionally biased region" description="Polar residues" evidence="1">
    <location>
        <begin position="75"/>
        <end position="88"/>
    </location>
</feature>